<name>A0A4P9TFK1_9EURY</name>
<accession>A0A4P9TFK1</accession>
<evidence type="ECO:0000256" key="2">
    <source>
        <dbReference type="SAM" id="Phobius"/>
    </source>
</evidence>
<keyword evidence="2" id="KW-1133">Transmembrane helix</keyword>
<dbReference type="Proteomes" id="UP000307562">
    <property type="component" value="Chromosome"/>
</dbReference>
<evidence type="ECO:0000256" key="1">
    <source>
        <dbReference type="SAM" id="MobiDB-lite"/>
    </source>
</evidence>
<feature type="compositionally biased region" description="Acidic residues" evidence="1">
    <location>
        <begin position="97"/>
        <end position="106"/>
    </location>
</feature>
<protein>
    <submittedName>
        <fullName evidence="3">Uncharacterized protein</fullName>
    </submittedName>
</protein>
<dbReference type="KEGG" id="npl:FGF80_10230"/>
<gene>
    <name evidence="3" type="ORF">FGF80_10230</name>
</gene>
<dbReference type="AlphaFoldDB" id="A0A4P9TFK1"/>
<keyword evidence="2" id="KW-0472">Membrane</keyword>
<sequence>MSEAATTNDIVDTLLSVREGDRLTLEAEGYEWASPFEVAKVNEELFKAPSGDVWKARRVTLASTAMQGSDREFDVYPAAPVPDVGPGYGRLVSVEPVDGEGEDETEASGTSTEDTSTSDVDSESEAEPDVLEENAADDAPSPSTEYLETVNEVLDGDDVQDEITVDAVDDEEESECDCGKTFESQQALQGHGPNSCEADESDDGIDLPNAVTEDLVDELTSGGIEIGDLADELGVERRQARWITHDLGFYTRVREVWRDRDRAQLTVAGWLTYAAVCALTLGTAFVIGVML</sequence>
<feature type="compositionally biased region" description="Acidic residues" evidence="1">
    <location>
        <begin position="120"/>
        <end position="136"/>
    </location>
</feature>
<feature type="region of interest" description="Disordered" evidence="1">
    <location>
        <begin position="184"/>
        <end position="204"/>
    </location>
</feature>
<evidence type="ECO:0000313" key="3">
    <source>
        <dbReference type="EMBL" id="QCW03596.1"/>
    </source>
</evidence>
<dbReference type="RefSeq" id="WP_138653806.1">
    <property type="nucleotide sequence ID" value="NZ_CP040637.1"/>
</dbReference>
<feature type="region of interest" description="Disordered" evidence="1">
    <location>
        <begin position="81"/>
        <end position="143"/>
    </location>
</feature>
<dbReference type="EMBL" id="CP040637">
    <property type="protein sequence ID" value="QCW03596.1"/>
    <property type="molecule type" value="Genomic_DNA"/>
</dbReference>
<evidence type="ECO:0000313" key="4">
    <source>
        <dbReference type="Proteomes" id="UP000307562"/>
    </source>
</evidence>
<feature type="transmembrane region" description="Helical" evidence="2">
    <location>
        <begin position="270"/>
        <end position="290"/>
    </location>
</feature>
<organism evidence="3 4">
    <name type="scientific">Natrinema pallidum</name>
    <dbReference type="NCBI Taxonomy" id="69527"/>
    <lineage>
        <taxon>Archaea</taxon>
        <taxon>Methanobacteriati</taxon>
        <taxon>Methanobacteriota</taxon>
        <taxon>Stenosarchaea group</taxon>
        <taxon>Halobacteria</taxon>
        <taxon>Halobacteriales</taxon>
        <taxon>Natrialbaceae</taxon>
        <taxon>Natrinema</taxon>
    </lineage>
</organism>
<reference evidence="4" key="1">
    <citation type="submission" date="2019-05" db="EMBL/GenBank/DDBJ databases">
        <title>Complete Genome Sequence and Methylation Pattern of the Halophilic Archaeon Natrinema pallidum BOL6-1.</title>
        <authorList>
            <person name="DasSarma P."/>
            <person name="DasSarma B.P."/>
            <person name="DasSarma S.L."/>
            <person name="Martinez F.L."/>
            <person name="Guzman D."/>
            <person name="Roberts R.J."/>
            <person name="DasSarma S."/>
        </authorList>
    </citation>
    <scope>NUCLEOTIDE SEQUENCE [LARGE SCALE GENOMIC DNA]</scope>
    <source>
        <strain evidence="4">BOL6-1</strain>
    </source>
</reference>
<dbReference type="GeneID" id="96156365"/>
<keyword evidence="4" id="KW-1185">Reference proteome</keyword>
<keyword evidence="2" id="KW-0812">Transmembrane</keyword>
<feature type="compositionally biased region" description="Low complexity" evidence="1">
    <location>
        <begin position="107"/>
        <end position="119"/>
    </location>
</feature>
<proteinExistence type="predicted"/>